<comment type="caution">
    <text evidence="2">The sequence shown here is derived from an EMBL/GenBank/DDBJ whole genome shotgun (WGS) entry which is preliminary data.</text>
</comment>
<feature type="region of interest" description="Disordered" evidence="1">
    <location>
        <begin position="41"/>
        <end position="62"/>
    </location>
</feature>
<name>A0A392MP78_9FABA</name>
<dbReference type="EMBL" id="LXQA010015097">
    <property type="protein sequence ID" value="MCH88915.1"/>
    <property type="molecule type" value="Genomic_DNA"/>
</dbReference>
<evidence type="ECO:0000256" key="1">
    <source>
        <dbReference type="SAM" id="MobiDB-lite"/>
    </source>
</evidence>
<evidence type="ECO:0000313" key="2">
    <source>
        <dbReference type="EMBL" id="MCH88915.1"/>
    </source>
</evidence>
<keyword evidence="3" id="KW-1185">Reference proteome</keyword>
<accession>A0A392MP78</accession>
<proteinExistence type="predicted"/>
<reference evidence="2 3" key="1">
    <citation type="journal article" date="2018" name="Front. Plant Sci.">
        <title>Red Clover (Trifolium pratense) and Zigzag Clover (T. medium) - A Picture of Genomic Similarities and Differences.</title>
        <authorList>
            <person name="Dluhosova J."/>
            <person name="Istvanek J."/>
            <person name="Nedelnik J."/>
            <person name="Repkova J."/>
        </authorList>
    </citation>
    <scope>NUCLEOTIDE SEQUENCE [LARGE SCALE GENOMIC DNA]</scope>
    <source>
        <strain evidence="3">cv. 10/8</strain>
        <tissue evidence="2">Leaf</tissue>
    </source>
</reference>
<organism evidence="2 3">
    <name type="scientific">Trifolium medium</name>
    <dbReference type="NCBI Taxonomy" id="97028"/>
    <lineage>
        <taxon>Eukaryota</taxon>
        <taxon>Viridiplantae</taxon>
        <taxon>Streptophyta</taxon>
        <taxon>Embryophyta</taxon>
        <taxon>Tracheophyta</taxon>
        <taxon>Spermatophyta</taxon>
        <taxon>Magnoliopsida</taxon>
        <taxon>eudicotyledons</taxon>
        <taxon>Gunneridae</taxon>
        <taxon>Pentapetalae</taxon>
        <taxon>rosids</taxon>
        <taxon>fabids</taxon>
        <taxon>Fabales</taxon>
        <taxon>Fabaceae</taxon>
        <taxon>Papilionoideae</taxon>
        <taxon>50 kb inversion clade</taxon>
        <taxon>NPAAA clade</taxon>
        <taxon>Hologalegina</taxon>
        <taxon>IRL clade</taxon>
        <taxon>Trifolieae</taxon>
        <taxon>Trifolium</taxon>
    </lineage>
</organism>
<feature type="compositionally biased region" description="Basic and acidic residues" evidence="1">
    <location>
        <begin position="49"/>
        <end position="62"/>
    </location>
</feature>
<dbReference type="Proteomes" id="UP000265520">
    <property type="component" value="Unassembled WGS sequence"/>
</dbReference>
<evidence type="ECO:0000313" key="3">
    <source>
        <dbReference type="Proteomes" id="UP000265520"/>
    </source>
</evidence>
<protein>
    <submittedName>
        <fullName evidence="2">DUF4283 domain protein</fullName>
    </submittedName>
</protein>
<sequence>MNDLEVVNTVESVMVDGNVLEIKIVEEWGYALGENTCLFEDESDSEASQSDHEEGHGDQEVRRNVETLVENFVEDMEEDDDCGSQDNFQLSNKRVVDEDRKGEEEVVVHTQDGDATVPVLVSDQPAGNEDRISGVGDSHAMSGATGSPSLCSMDTDLRPPVGSGGKKGSSRSSGRRKRTKSCPPGAKRSMISEPWSLDCKRSRKEGQSIGKQKKAGQEDPKRRKAGGVMRHSLYNLKKVARLPSKDRSEVLKVLKKK</sequence>
<dbReference type="AlphaFoldDB" id="A0A392MP78"/>
<feature type="region of interest" description="Disordered" evidence="1">
    <location>
        <begin position="108"/>
        <end position="231"/>
    </location>
</feature>
<feature type="non-terminal residue" evidence="2">
    <location>
        <position position="257"/>
    </location>
</feature>
<gene>
    <name evidence="2" type="ORF">A2U01_0009808</name>
</gene>